<dbReference type="HAMAP" id="MF_01867">
    <property type="entry name" value="BshC"/>
    <property type="match status" value="1"/>
</dbReference>
<sequence>MKLEQVSLPVNNKLLSEYWSGSEKLHTFFQYPLRDESYSKRAEYLKNQSYNTKQLSETIRSFMEPYGLTGKINENLSYLADGSPVIVGGQQAGILTGPLYSVHKAISVILLAKEQTVKLGTKVIPLFWIAGEDHDLEEINHTFTISQSEPKKRVYSERSKRKTMASTTEINKSELKNTIEDIFKDYGETEYTQDLYKSVVSAIEESNTFTDFFTRCMHSLFKDEGLLMIDAAFAPFRQFESKFFQQMIENNEKIAQVVVEKEQLLSEFGFGTPISATTDNANLFFVKDGERYLLERKSDYYINETANIKLTKEEILEVAVNSPENLSNNVVTRPLMQEMTMPVLAFVGGPGELAYWATLKDAFELLNLQMPLIVPRLNITLITRQVEQLLEEYQLTIKDVFNGKVKELKDKFLDSIQDEKAKEQIQQLHELVEEHYEKLLEHLNRQQIHLDQIVQKNKSYHRQQFDYLKSKIDQQVILKHEKIIRQFNTISSEIYPNDNYQERVFNPYQYLTIYGPSLISDLLELPFEFSNNHNVVHL</sequence>
<dbReference type="Proteomes" id="UP000219252">
    <property type="component" value="Unassembled WGS sequence"/>
</dbReference>
<comment type="function">
    <text evidence="2">Involved in bacillithiol (BSH) biosynthesis. May catalyze the last step of the pathway, the addition of cysteine to glucosamine malate (GlcN-Mal) to generate BSH.</text>
</comment>
<evidence type="ECO:0000256" key="2">
    <source>
        <dbReference type="HAMAP-Rule" id="MF_01867"/>
    </source>
</evidence>
<dbReference type="PIRSF" id="PIRSF012535">
    <property type="entry name" value="UCP012535"/>
    <property type="match status" value="1"/>
</dbReference>
<dbReference type="Pfam" id="PF24850">
    <property type="entry name" value="CC_BshC"/>
    <property type="match status" value="1"/>
</dbReference>
<dbReference type="InterPro" id="IPR055398">
    <property type="entry name" value="Rossmann-like_BshC"/>
</dbReference>
<dbReference type="EC" id="6.-.-.-" evidence="2"/>
<dbReference type="GO" id="GO:0016874">
    <property type="term" value="F:ligase activity"/>
    <property type="evidence" value="ECO:0007669"/>
    <property type="project" value="UniProtKB-UniRule"/>
</dbReference>
<reference evidence="6" key="1">
    <citation type="submission" date="2017-08" db="EMBL/GenBank/DDBJ databases">
        <authorList>
            <person name="Varghese N."/>
            <person name="Submissions S."/>
        </authorList>
    </citation>
    <scope>NUCLEOTIDE SEQUENCE [LARGE SCALE GENOMIC DNA]</scope>
    <source>
        <strain evidence="6">JC23</strain>
    </source>
</reference>
<evidence type="ECO:0000313" key="6">
    <source>
        <dbReference type="Proteomes" id="UP000219252"/>
    </source>
</evidence>
<feature type="domain" description="Bacillithiol biosynthesis BshC C-terminal coiled-coil" evidence="4">
    <location>
        <begin position="379"/>
        <end position="538"/>
    </location>
</feature>
<proteinExistence type="inferred from homology"/>
<evidence type="ECO:0000256" key="1">
    <source>
        <dbReference type="ARBA" id="ARBA00022598"/>
    </source>
</evidence>
<name>A0A285U038_9BACL</name>
<keyword evidence="6" id="KW-1185">Reference proteome</keyword>
<gene>
    <name evidence="2" type="primary">bshC</name>
    <name evidence="5" type="ORF">SAMN05877842_101371</name>
</gene>
<comment type="similarity">
    <text evidence="2">Belongs to the BshC family.</text>
</comment>
<dbReference type="Pfam" id="PF10079">
    <property type="entry name" value="Rossmann-like_BshC"/>
    <property type="match status" value="1"/>
</dbReference>
<protein>
    <recommendedName>
        <fullName evidence="2">Putative cysteine ligase BshC</fullName>
        <ecNumber evidence="2">6.-.-.-</ecNumber>
    </recommendedName>
</protein>
<accession>A0A285U038</accession>
<evidence type="ECO:0000313" key="5">
    <source>
        <dbReference type="EMBL" id="SOC35330.1"/>
    </source>
</evidence>
<dbReference type="AlphaFoldDB" id="A0A285U038"/>
<dbReference type="RefSeq" id="WP_097147917.1">
    <property type="nucleotide sequence ID" value="NZ_OBQC01000001.1"/>
</dbReference>
<dbReference type="NCBIfam" id="TIGR03998">
    <property type="entry name" value="thiol_BshC"/>
    <property type="match status" value="1"/>
</dbReference>
<feature type="domain" description="Bacillithiol biosynthesis BshC N-terminal Rossmann-like" evidence="3">
    <location>
        <begin position="1"/>
        <end position="377"/>
    </location>
</feature>
<dbReference type="EMBL" id="OBQC01000001">
    <property type="protein sequence ID" value="SOC35330.1"/>
    <property type="molecule type" value="Genomic_DNA"/>
</dbReference>
<keyword evidence="1 2" id="KW-0436">Ligase</keyword>
<dbReference type="OrthoDB" id="9765151at2"/>
<organism evidence="5 6">
    <name type="scientific">Ureibacillus acetophenoni</name>
    <dbReference type="NCBI Taxonomy" id="614649"/>
    <lineage>
        <taxon>Bacteria</taxon>
        <taxon>Bacillati</taxon>
        <taxon>Bacillota</taxon>
        <taxon>Bacilli</taxon>
        <taxon>Bacillales</taxon>
        <taxon>Caryophanaceae</taxon>
        <taxon>Ureibacillus</taxon>
    </lineage>
</organism>
<evidence type="ECO:0000259" key="4">
    <source>
        <dbReference type="Pfam" id="PF24850"/>
    </source>
</evidence>
<dbReference type="InterPro" id="IPR011199">
    <property type="entry name" value="Bacillithiol_biosynth_BshC"/>
</dbReference>
<evidence type="ECO:0000259" key="3">
    <source>
        <dbReference type="Pfam" id="PF10079"/>
    </source>
</evidence>
<dbReference type="InterPro" id="IPR055399">
    <property type="entry name" value="CC_BshC"/>
</dbReference>